<accession>A0A1G8M8X8</accession>
<reference evidence="1 2" key="1">
    <citation type="submission" date="2016-10" db="EMBL/GenBank/DDBJ databases">
        <authorList>
            <person name="de Groot N.N."/>
        </authorList>
    </citation>
    <scope>NUCLEOTIDE SEQUENCE [LARGE SCALE GENOMIC DNA]</scope>
    <source>
        <strain evidence="1 2">DSM 44892</strain>
    </source>
</reference>
<name>A0A1G8M8X8_9NOCA</name>
<sequence>MYPQQLQGGYFPPPPGTFAQAAPAHFGGPPPTGFVGVPPQRTGRSIGNKIAHGVAVTVLSLGLAFATLLTVGYAIHVATTERTVYEKAEHLGFGLAAGQGR</sequence>
<dbReference type="AlphaFoldDB" id="A0A1G8M8X8"/>
<evidence type="ECO:0000313" key="1">
    <source>
        <dbReference type="EMBL" id="SDI64382.1"/>
    </source>
</evidence>
<gene>
    <name evidence="1" type="ORF">SAMN05444695_109144</name>
</gene>
<keyword evidence="2" id="KW-1185">Reference proteome</keyword>
<dbReference type="EMBL" id="FNDN01000009">
    <property type="protein sequence ID" value="SDI64382.1"/>
    <property type="molecule type" value="Genomic_DNA"/>
</dbReference>
<dbReference type="RefSeq" id="WP_072736830.1">
    <property type="nucleotide sequence ID" value="NZ_CP048813.1"/>
</dbReference>
<evidence type="ECO:0000313" key="2">
    <source>
        <dbReference type="Proteomes" id="UP000183263"/>
    </source>
</evidence>
<proteinExistence type="predicted"/>
<organism evidence="1 2">
    <name type="scientific">Rhodococcus triatomae</name>
    <dbReference type="NCBI Taxonomy" id="300028"/>
    <lineage>
        <taxon>Bacteria</taxon>
        <taxon>Bacillati</taxon>
        <taxon>Actinomycetota</taxon>
        <taxon>Actinomycetes</taxon>
        <taxon>Mycobacteriales</taxon>
        <taxon>Nocardiaceae</taxon>
        <taxon>Rhodococcus</taxon>
    </lineage>
</organism>
<dbReference type="Proteomes" id="UP000183263">
    <property type="component" value="Unassembled WGS sequence"/>
</dbReference>
<protein>
    <submittedName>
        <fullName evidence="1">Uncharacterized protein</fullName>
    </submittedName>
</protein>